<reference evidence="1" key="1">
    <citation type="submission" date="2019-06" db="EMBL/GenBank/DDBJ databases">
        <authorList>
            <person name="Zheng W."/>
        </authorList>
    </citation>
    <scope>NUCLEOTIDE SEQUENCE</scope>
    <source>
        <strain evidence="1">QDHG01</strain>
    </source>
</reference>
<evidence type="ECO:0000313" key="1">
    <source>
        <dbReference type="EMBL" id="TNV76457.1"/>
    </source>
</evidence>
<sequence>MSESFLSQRFCTLQNGQTCNYLEFMQSEQMRLQQAMQACTSGRQFSQWHSIQLRPGHSVTILTVVSMLLTSELCGLQS</sequence>
<name>A0A8J8SZC1_HALGN</name>
<proteinExistence type="predicted"/>
<dbReference type="AlphaFoldDB" id="A0A8J8SZC1"/>
<dbReference type="EMBL" id="RRYP01013537">
    <property type="protein sequence ID" value="TNV76457.1"/>
    <property type="molecule type" value="Genomic_DNA"/>
</dbReference>
<evidence type="ECO:0000313" key="2">
    <source>
        <dbReference type="Proteomes" id="UP000785679"/>
    </source>
</evidence>
<protein>
    <submittedName>
        <fullName evidence="1">Uncharacterized protein</fullName>
    </submittedName>
</protein>
<organism evidence="1 2">
    <name type="scientific">Halteria grandinella</name>
    <dbReference type="NCBI Taxonomy" id="5974"/>
    <lineage>
        <taxon>Eukaryota</taxon>
        <taxon>Sar</taxon>
        <taxon>Alveolata</taxon>
        <taxon>Ciliophora</taxon>
        <taxon>Intramacronucleata</taxon>
        <taxon>Spirotrichea</taxon>
        <taxon>Stichotrichia</taxon>
        <taxon>Sporadotrichida</taxon>
        <taxon>Halteriidae</taxon>
        <taxon>Halteria</taxon>
    </lineage>
</organism>
<comment type="caution">
    <text evidence="1">The sequence shown here is derived from an EMBL/GenBank/DDBJ whole genome shotgun (WGS) entry which is preliminary data.</text>
</comment>
<keyword evidence="2" id="KW-1185">Reference proteome</keyword>
<dbReference type="Proteomes" id="UP000785679">
    <property type="component" value="Unassembled WGS sequence"/>
</dbReference>
<accession>A0A8J8SZC1</accession>
<gene>
    <name evidence="1" type="ORF">FGO68_gene12583</name>
</gene>